<organism evidence="2 3">
    <name type="scientific">Rouxiella badensis</name>
    <dbReference type="NCBI Taxonomy" id="1646377"/>
    <lineage>
        <taxon>Bacteria</taxon>
        <taxon>Pseudomonadati</taxon>
        <taxon>Pseudomonadota</taxon>
        <taxon>Gammaproteobacteria</taxon>
        <taxon>Enterobacterales</taxon>
        <taxon>Yersiniaceae</taxon>
        <taxon>Rouxiella</taxon>
    </lineage>
</organism>
<sequence length="356" mass="40751">MINKQIANSLNNTIQSPYNLRINEKIIMKNGNEKINKIFYRIYNSNDFNKLPLYDEREKYVAANNFIMKQELGKLTVEPIISAFKNIQTLTQPFSREVKKKAGIAIAKSVEKKYSIDEAIAEIKKTLFPRQANIQFIANRPDAGFSHPDYPPVSDEICGFFDITQRLPQVNAKTSAILSENSLKSIKQKIEELSFKKFVEDHPTHAEKTRHADNYSYEEKEYRQFHEKIASESEESGYAHSDDEYIYDKIDDYQIDALTYETNPQQPKALNGASAIVNYQKLLADADAKIEKIKRDIFKINKADTQSLSNPLDAQIDQLNTAKNRLSQLARLKRQAPLPPIIDIGFNDPSATSRHA</sequence>
<dbReference type="EMBL" id="MRWE01000035">
    <property type="protein sequence ID" value="ORJ24116.1"/>
    <property type="molecule type" value="Genomic_DNA"/>
</dbReference>
<dbReference type="Proteomes" id="UP000192536">
    <property type="component" value="Unassembled WGS sequence"/>
</dbReference>
<protein>
    <submittedName>
        <fullName evidence="2">Uncharacterized protein</fullName>
    </submittedName>
</protein>
<evidence type="ECO:0000313" key="3">
    <source>
        <dbReference type="Proteomes" id="UP000192536"/>
    </source>
</evidence>
<gene>
    <name evidence="2" type="ORF">BS640_18155</name>
</gene>
<evidence type="ECO:0000256" key="1">
    <source>
        <dbReference type="SAM" id="Coils"/>
    </source>
</evidence>
<reference evidence="2 3" key="1">
    <citation type="journal article" date="2017" name="Int. J. Syst. Evol. Microbiol.">
        <title>Rouxiella badensis sp. nov. and Rouxiella silvae sp. nov. isolated from peat bog soil in Germany and emendation of the genus description.</title>
        <authorList>
            <person name="Le Fleche-Mateos A."/>
            <person name="Kugler J.H."/>
            <person name="Hansen S.H."/>
            <person name="Syldatk C."/>
            <person name="Hausmann R."/>
            <person name="Lomprez F."/>
            <person name="Vandenbogaert M."/>
            <person name="Manuguerra J.C."/>
            <person name="Grimont P.A."/>
        </authorList>
    </citation>
    <scope>NUCLEOTIDE SEQUENCE [LARGE SCALE GENOMIC DNA]</scope>
    <source>
        <strain evidence="2 3">DSM 100043</strain>
    </source>
</reference>
<dbReference type="AlphaFoldDB" id="A0A1X0WBG5"/>
<name>A0A1X0WBG5_9GAMM</name>
<feature type="coiled-coil region" evidence="1">
    <location>
        <begin position="276"/>
        <end position="332"/>
    </location>
</feature>
<comment type="caution">
    <text evidence="2">The sequence shown here is derived from an EMBL/GenBank/DDBJ whole genome shotgun (WGS) entry which is preliminary data.</text>
</comment>
<accession>A0A1X0WBG5</accession>
<keyword evidence="1" id="KW-0175">Coiled coil</keyword>
<proteinExistence type="predicted"/>
<evidence type="ECO:0000313" key="2">
    <source>
        <dbReference type="EMBL" id="ORJ24116.1"/>
    </source>
</evidence>
<keyword evidence="3" id="KW-1185">Reference proteome</keyword>